<dbReference type="EMBL" id="LLXL01001669">
    <property type="protein sequence ID" value="PKK63363.1"/>
    <property type="molecule type" value="Genomic_DNA"/>
</dbReference>
<dbReference type="VEuPathDB" id="FungiDB:FUN_019885"/>
<dbReference type="VEuPathDB" id="FungiDB:RhiirFUN_024839"/>
<dbReference type="VEuPathDB" id="FungiDB:RhiirA1_439140"/>
<protein>
    <submittedName>
        <fullName evidence="2">Uncharacterized protein</fullName>
    </submittedName>
</protein>
<comment type="caution">
    <text evidence="2">The sequence shown here is derived from an EMBL/GenBank/DDBJ whole genome shotgun (WGS) entry which is preliminary data.</text>
</comment>
<feature type="coiled-coil region" evidence="1">
    <location>
        <begin position="154"/>
        <end position="181"/>
    </location>
</feature>
<evidence type="ECO:0000313" key="2">
    <source>
        <dbReference type="EMBL" id="PKK63363.1"/>
    </source>
</evidence>
<name>A0A2N1MNZ3_9GLOM</name>
<dbReference type="VEuPathDB" id="FungiDB:FUN_025447"/>
<accession>A0A2N1MNZ3</accession>
<dbReference type="Proteomes" id="UP000233469">
    <property type="component" value="Unassembled WGS sequence"/>
</dbReference>
<evidence type="ECO:0000313" key="3">
    <source>
        <dbReference type="Proteomes" id="UP000233469"/>
    </source>
</evidence>
<dbReference type="VEuPathDB" id="FungiDB:RhiirA1_542569"/>
<evidence type="ECO:0000256" key="1">
    <source>
        <dbReference type="SAM" id="Coils"/>
    </source>
</evidence>
<proteinExistence type="predicted"/>
<gene>
    <name evidence="2" type="ORF">RhiirC2_789014</name>
</gene>
<dbReference type="AlphaFoldDB" id="A0A2N1MNZ3"/>
<organism evidence="2 3">
    <name type="scientific">Rhizophagus irregularis</name>
    <dbReference type="NCBI Taxonomy" id="588596"/>
    <lineage>
        <taxon>Eukaryota</taxon>
        <taxon>Fungi</taxon>
        <taxon>Fungi incertae sedis</taxon>
        <taxon>Mucoromycota</taxon>
        <taxon>Glomeromycotina</taxon>
        <taxon>Glomeromycetes</taxon>
        <taxon>Glomerales</taxon>
        <taxon>Glomeraceae</taxon>
        <taxon>Rhizophagus</taxon>
    </lineage>
</organism>
<sequence>MKILLNLENEEITIIQRINSLIEELPNTRNQAKENIGKSQEKQKLYHNKKNKIKKKFQIEDKAADMDDKLTTHPFLEELFCITKEKPRNIKIGYAQLESAFQTNKKKQIADQAEYQINLTKSAAKENPELLQNNVKRIISITVRLLKDQCITKLETKNVEIAELRKKNVELRKENTDFRMKFANFEAERAELKCRITETLRITEKKRIRCDAENVKFKTLNDNSSNNNSSNFNLVADQMPTVTHHEKPLVDTLLLKKLILRDKLPEIWSNLYKKYKKETGHEPWQLSEDHLLINSKPENKVSYLSSSEPITFEVRPDPELIIKSILEHFPYLKFGNSFRGIDNYDFTSPLPWNSPCPICDGKHGNYGLHDEWYHKNGNQFPYDPELAKLYSQDKLEYYLTCFTPSNKFKFAIVA</sequence>
<reference evidence="2 3" key="1">
    <citation type="submission" date="2016-04" db="EMBL/GenBank/DDBJ databases">
        <title>Genome analyses suggest a sexual origin of heterokaryosis in a supposedly ancient asexual fungus.</title>
        <authorList>
            <person name="Ropars J."/>
            <person name="Sedzielewska K."/>
            <person name="Noel J."/>
            <person name="Charron P."/>
            <person name="Farinelli L."/>
            <person name="Marton T."/>
            <person name="Kruger M."/>
            <person name="Pelin A."/>
            <person name="Brachmann A."/>
            <person name="Corradi N."/>
        </authorList>
    </citation>
    <scope>NUCLEOTIDE SEQUENCE [LARGE SCALE GENOMIC DNA]</scope>
    <source>
        <strain evidence="2 3">C2</strain>
    </source>
</reference>
<reference evidence="2 3" key="2">
    <citation type="submission" date="2017-10" db="EMBL/GenBank/DDBJ databases">
        <title>Extensive intraspecific genome diversity in a model arbuscular mycorrhizal fungus.</title>
        <authorList>
            <person name="Chen E.C.H."/>
            <person name="Morin E."/>
            <person name="Baudet D."/>
            <person name="Noel J."/>
            <person name="Ndikumana S."/>
            <person name="Charron P."/>
            <person name="St-Onge C."/>
            <person name="Giorgi J."/>
            <person name="Grigoriev I.V."/>
            <person name="Roux C."/>
            <person name="Martin F.M."/>
            <person name="Corradi N."/>
        </authorList>
    </citation>
    <scope>NUCLEOTIDE SEQUENCE [LARGE SCALE GENOMIC DNA]</scope>
    <source>
        <strain evidence="2 3">C2</strain>
    </source>
</reference>
<keyword evidence="1" id="KW-0175">Coiled coil</keyword>